<dbReference type="Pfam" id="PF12708">
    <property type="entry name" value="Pect-lyase_RHGA_epim"/>
    <property type="match status" value="1"/>
</dbReference>
<dbReference type="RefSeq" id="WP_183496902.1">
    <property type="nucleotide sequence ID" value="NZ_JACIFF010000009.1"/>
</dbReference>
<dbReference type="Gene3D" id="2.160.20.10">
    <property type="entry name" value="Single-stranded right-handed beta-helix, Pectin lyase-like"/>
    <property type="match status" value="1"/>
</dbReference>
<dbReference type="InterPro" id="IPR051801">
    <property type="entry name" value="GH28_Enzymes"/>
</dbReference>
<reference evidence="7 8" key="1">
    <citation type="submission" date="2020-08" db="EMBL/GenBank/DDBJ databases">
        <title>Genomic Encyclopedia of Type Strains, Phase IV (KMG-IV): sequencing the most valuable type-strain genomes for metagenomic binning, comparative biology and taxonomic classification.</title>
        <authorList>
            <person name="Goeker M."/>
        </authorList>
    </citation>
    <scope>NUCLEOTIDE SEQUENCE [LARGE SCALE GENOMIC DNA]</scope>
    <source>
        <strain evidence="7 8">DSM 105137</strain>
    </source>
</reference>
<feature type="chain" id="PRO_5032340759" evidence="5">
    <location>
        <begin position="23"/>
        <end position="475"/>
    </location>
</feature>
<feature type="domain" description="Rhamnogalacturonase A/B/Epimerase-like pectate lyase" evidence="6">
    <location>
        <begin position="55"/>
        <end position="110"/>
    </location>
</feature>
<dbReference type="PROSITE" id="PS00502">
    <property type="entry name" value="POLYGALACTURONASE"/>
    <property type="match status" value="1"/>
</dbReference>
<dbReference type="EMBL" id="JACIFF010000009">
    <property type="protein sequence ID" value="MBB4080675.1"/>
    <property type="molecule type" value="Genomic_DNA"/>
</dbReference>
<dbReference type="InterPro" id="IPR006626">
    <property type="entry name" value="PbH1"/>
</dbReference>
<comment type="caution">
    <text evidence="7">The sequence shown here is derived from an EMBL/GenBank/DDBJ whole genome shotgun (WGS) entry which is preliminary data.</text>
</comment>
<keyword evidence="8" id="KW-1185">Reference proteome</keyword>
<dbReference type="InterPro" id="IPR011050">
    <property type="entry name" value="Pectin_lyase_fold/virulence"/>
</dbReference>
<keyword evidence="5" id="KW-0732">Signal</keyword>
<proteinExistence type="inferred from homology"/>
<gene>
    <name evidence="7" type="ORF">GGR28_003310</name>
</gene>
<sequence length="475" mass="52621">MTKFSCGLAALLLLLHCQSAPATGGEGTATVADPWAGMEQILEDIQPPEFPDRTFNIAASGAVADGRTDVLPAIRRAIDSCSAAGGGRVLVPAGEWFVKGPIHLQSNVDFHVSDGATVKFSTVPEDYLPAVHTRWEGVETYNYSPLIYAYEAENIAITGTGTLDGQASNDNWWPWSGSDRYGWREGMPSQADESSRPRLFEWNTREVPLEERRFAGISYLRPNFVQPYKCKNILIEGVTIRNSPMWVLHPTLSENITIQNVRVISHGPNSDGCDPESCKNVLIKECYFDTGDDCIALKSGRNQDGRNSKRPIENVVIQDCEMKDGHGGVVIGSEVSGGARNIYAENCVMDSPNLDRAIRVKTNKVRGGTIENLYFRNITVGEVKEAVVRINMRYSIFSDTSQVFVPTVRNIFIENVTAEKSQYGLLLEGYSPDHPITGVRLDNCRFDGVEDGNKIEYVDELVLREVYINEEKVAK</sequence>
<evidence type="ECO:0000313" key="7">
    <source>
        <dbReference type="EMBL" id="MBB4080675.1"/>
    </source>
</evidence>
<dbReference type="SUPFAM" id="SSF51126">
    <property type="entry name" value="Pectin lyase-like"/>
    <property type="match status" value="1"/>
</dbReference>
<feature type="signal peptide" evidence="5">
    <location>
        <begin position="1"/>
        <end position="22"/>
    </location>
</feature>
<accession>A0A840EAV2</accession>
<evidence type="ECO:0000256" key="2">
    <source>
        <dbReference type="ARBA" id="ARBA00022801"/>
    </source>
</evidence>
<dbReference type="AlphaFoldDB" id="A0A840EAV2"/>
<comment type="similarity">
    <text evidence="1 4">Belongs to the glycosyl hydrolase 28 family.</text>
</comment>
<evidence type="ECO:0000256" key="4">
    <source>
        <dbReference type="RuleBase" id="RU361169"/>
    </source>
</evidence>
<dbReference type="Proteomes" id="UP000576209">
    <property type="component" value="Unassembled WGS sequence"/>
</dbReference>
<organism evidence="7 8">
    <name type="scientific">Neolewinella aquimaris</name>
    <dbReference type="NCBI Taxonomy" id="1835722"/>
    <lineage>
        <taxon>Bacteria</taxon>
        <taxon>Pseudomonadati</taxon>
        <taxon>Bacteroidota</taxon>
        <taxon>Saprospiria</taxon>
        <taxon>Saprospirales</taxon>
        <taxon>Lewinellaceae</taxon>
        <taxon>Neolewinella</taxon>
    </lineage>
</organism>
<dbReference type="GO" id="GO:0005975">
    <property type="term" value="P:carbohydrate metabolic process"/>
    <property type="evidence" value="ECO:0007669"/>
    <property type="project" value="InterPro"/>
</dbReference>
<evidence type="ECO:0000259" key="6">
    <source>
        <dbReference type="Pfam" id="PF12708"/>
    </source>
</evidence>
<dbReference type="SMART" id="SM00710">
    <property type="entry name" value="PbH1"/>
    <property type="match status" value="7"/>
</dbReference>
<dbReference type="GO" id="GO:0004650">
    <property type="term" value="F:polygalacturonase activity"/>
    <property type="evidence" value="ECO:0007669"/>
    <property type="project" value="InterPro"/>
</dbReference>
<evidence type="ECO:0000313" key="8">
    <source>
        <dbReference type="Proteomes" id="UP000576209"/>
    </source>
</evidence>
<name>A0A840EAV2_9BACT</name>
<keyword evidence="2 4" id="KW-0378">Hydrolase</keyword>
<dbReference type="InterPro" id="IPR000743">
    <property type="entry name" value="Glyco_hydro_28"/>
</dbReference>
<dbReference type="InterPro" id="IPR024535">
    <property type="entry name" value="RHGA/B-epi-like_pectate_lyase"/>
</dbReference>
<evidence type="ECO:0000256" key="3">
    <source>
        <dbReference type="ARBA" id="ARBA00023295"/>
    </source>
</evidence>
<dbReference type="PANTHER" id="PTHR31339">
    <property type="entry name" value="PECTIN LYASE-RELATED"/>
    <property type="match status" value="1"/>
</dbReference>
<dbReference type="Pfam" id="PF00295">
    <property type="entry name" value="Glyco_hydro_28"/>
    <property type="match status" value="1"/>
</dbReference>
<evidence type="ECO:0000256" key="5">
    <source>
        <dbReference type="SAM" id="SignalP"/>
    </source>
</evidence>
<dbReference type="InterPro" id="IPR012334">
    <property type="entry name" value="Pectin_lyas_fold"/>
</dbReference>
<evidence type="ECO:0000256" key="1">
    <source>
        <dbReference type="ARBA" id="ARBA00008834"/>
    </source>
</evidence>
<keyword evidence="3 4" id="KW-0326">Glycosidase</keyword>
<protein>
    <submittedName>
        <fullName evidence="7">Polygalacturonase</fullName>
    </submittedName>
</protein>
<dbReference type="PANTHER" id="PTHR31339:SF9">
    <property type="entry name" value="PLASMIN AND FIBRONECTIN-BINDING PROTEIN A"/>
    <property type="match status" value="1"/>
</dbReference>